<dbReference type="AlphaFoldDB" id="A0A6H1ZCN2"/>
<dbReference type="EMBL" id="MT143984">
    <property type="protein sequence ID" value="QJA45025.1"/>
    <property type="molecule type" value="Genomic_DNA"/>
</dbReference>
<reference evidence="1" key="1">
    <citation type="submission" date="2020-03" db="EMBL/GenBank/DDBJ databases">
        <title>The deep terrestrial virosphere.</title>
        <authorList>
            <person name="Holmfeldt K."/>
            <person name="Nilsson E."/>
            <person name="Simone D."/>
            <person name="Lopez-Fernandez M."/>
            <person name="Wu X."/>
            <person name="de Brujin I."/>
            <person name="Lundin D."/>
            <person name="Andersson A."/>
            <person name="Bertilsson S."/>
            <person name="Dopson M."/>
        </authorList>
    </citation>
    <scope>NUCLEOTIDE SEQUENCE</scope>
    <source>
        <strain evidence="1">TM448A00171</strain>
        <strain evidence="2">TM448B00200</strain>
    </source>
</reference>
<evidence type="ECO:0000313" key="1">
    <source>
        <dbReference type="EMBL" id="QJA45025.1"/>
    </source>
</evidence>
<gene>
    <name evidence="1" type="ORF">TM448A00171_0044</name>
    <name evidence="2" type="ORF">TM448B00200_0042</name>
</gene>
<proteinExistence type="predicted"/>
<accession>A0A6H1ZCN2</accession>
<dbReference type="EMBL" id="MT144599">
    <property type="protein sequence ID" value="QJH94335.1"/>
    <property type="molecule type" value="Genomic_DNA"/>
</dbReference>
<evidence type="ECO:0000313" key="2">
    <source>
        <dbReference type="EMBL" id="QJH94335.1"/>
    </source>
</evidence>
<sequence length="60" mass="6800">MSSKFIWLTSYWDALEGTQLVIHKEKPKKELFPAGALIIKLKAESIKEVNAMDLTRPGVQ</sequence>
<organism evidence="1">
    <name type="scientific">viral metagenome</name>
    <dbReference type="NCBI Taxonomy" id="1070528"/>
    <lineage>
        <taxon>unclassified sequences</taxon>
        <taxon>metagenomes</taxon>
        <taxon>organismal metagenomes</taxon>
    </lineage>
</organism>
<protein>
    <submittedName>
        <fullName evidence="1">Uncharacterized protein</fullName>
    </submittedName>
</protein>
<name>A0A6H1ZCN2_9ZZZZ</name>